<evidence type="ECO:0000313" key="2">
    <source>
        <dbReference type="Proteomes" id="UP000054217"/>
    </source>
</evidence>
<dbReference type="Proteomes" id="UP000054217">
    <property type="component" value="Unassembled WGS sequence"/>
</dbReference>
<dbReference type="EMBL" id="KN831964">
    <property type="protein sequence ID" value="KIO05985.1"/>
    <property type="molecule type" value="Genomic_DNA"/>
</dbReference>
<dbReference type="AlphaFoldDB" id="A0A0C3NYT7"/>
<proteinExistence type="predicted"/>
<organism evidence="1 2">
    <name type="scientific">Pisolithus tinctorius Marx 270</name>
    <dbReference type="NCBI Taxonomy" id="870435"/>
    <lineage>
        <taxon>Eukaryota</taxon>
        <taxon>Fungi</taxon>
        <taxon>Dikarya</taxon>
        <taxon>Basidiomycota</taxon>
        <taxon>Agaricomycotina</taxon>
        <taxon>Agaricomycetes</taxon>
        <taxon>Agaricomycetidae</taxon>
        <taxon>Boletales</taxon>
        <taxon>Sclerodermatineae</taxon>
        <taxon>Pisolithaceae</taxon>
        <taxon>Pisolithus</taxon>
    </lineage>
</organism>
<dbReference type="HOGENOM" id="CLU_2484217_0_0_1"/>
<sequence>MIFGSSATRSIGPVDVSSQLVGGRGLAVVKGTYLFACLSKTDHLAMLIAGDLRRNLYFLGAFASRETSREFDTSFRIACARAFERFR</sequence>
<reference evidence="2" key="2">
    <citation type="submission" date="2015-01" db="EMBL/GenBank/DDBJ databases">
        <title>Evolutionary Origins and Diversification of the Mycorrhizal Mutualists.</title>
        <authorList>
            <consortium name="DOE Joint Genome Institute"/>
            <consortium name="Mycorrhizal Genomics Consortium"/>
            <person name="Kohler A."/>
            <person name="Kuo A."/>
            <person name="Nagy L.G."/>
            <person name="Floudas D."/>
            <person name="Copeland A."/>
            <person name="Barry K.W."/>
            <person name="Cichocki N."/>
            <person name="Veneault-Fourrey C."/>
            <person name="LaButti K."/>
            <person name="Lindquist E.A."/>
            <person name="Lipzen A."/>
            <person name="Lundell T."/>
            <person name="Morin E."/>
            <person name="Murat C."/>
            <person name="Riley R."/>
            <person name="Ohm R."/>
            <person name="Sun H."/>
            <person name="Tunlid A."/>
            <person name="Henrissat B."/>
            <person name="Grigoriev I.V."/>
            <person name="Hibbett D.S."/>
            <person name="Martin F."/>
        </authorList>
    </citation>
    <scope>NUCLEOTIDE SEQUENCE [LARGE SCALE GENOMIC DNA]</scope>
    <source>
        <strain evidence="2">Marx 270</strain>
    </source>
</reference>
<evidence type="ECO:0000313" key="1">
    <source>
        <dbReference type="EMBL" id="KIO05985.1"/>
    </source>
</evidence>
<dbReference type="InParanoid" id="A0A0C3NYT7"/>
<protein>
    <submittedName>
        <fullName evidence="1">Uncharacterized protein</fullName>
    </submittedName>
</protein>
<keyword evidence="2" id="KW-1185">Reference proteome</keyword>
<accession>A0A0C3NYT7</accession>
<name>A0A0C3NYT7_PISTI</name>
<reference evidence="1 2" key="1">
    <citation type="submission" date="2014-04" db="EMBL/GenBank/DDBJ databases">
        <authorList>
            <consortium name="DOE Joint Genome Institute"/>
            <person name="Kuo A."/>
            <person name="Kohler A."/>
            <person name="Costa M.D."/>
            <person name="Nagy L.G."/>
            <person name="Floudas D."/>
            <person name="Copeland A."/>
            <person name="Barry K.W."/>
            <person name="Cichocki N."/>
            <person name="Veneault-Fourrey C."/>
            <person name="LaButti K."/>
            <person name="Lindquist E.A."/>
            <person name="Lipzen A."/>
            <person name="Lundell T."/>
            <person name="Morin E."/>
            <person name="Murat C."/>
            <person name="Sun H."/>
            <person name="Tunlid A."/>
            <person name="Henrissat B."/>
            <person name="Grigoriev I.V."/>
            <person name="Hibbett D.S."/>
            <person name="Martin F."/>
            <person name="Nordberg H.P."/>
            <person name="Cantor M.N."/>
            <person name="Hua S.X."/>
        </authorList>
    </citation>
    <scope>NUCLEOTIDE SEQUENCE [LARGE SCALE GENOMIC DNA]</scope>
    <source>
        <strain evidence="1 2">Marx 270</strain>
    </source>
</reference>
<gene>
    <name evidence="1" type="ORF">M404DRAFT_999209</name>
</gene>